<dbReference type="SMART" id="SM01012">
    <property type="entry name" value="ANTAR"/>
    <property type="match status" value="1"/>
</dbReference>
<dbReference type="InterPro" id="IPR008327">
    <property type="entry name" value="Sig_transdc_resp-reg_antiterm"/>
</dbReference>
<evidence type="ECO:0000256" key="2">
    <source>
        <dbReference type="SAM" id="MobiDB-lite"/>
    </source>
</evidence>
<feature type="domain" description="ANTAR" evidence="4">
    <location>
        <begin position="126"/>
        <end position="187"/>
    </location>
</feature>
<evidence type="ECO:0000313" key="5">
    <source>
        <dbReference type="EMBL" id="XBH03940.1"/>
    </source>
</evidence>
<organism evidence="5">
    <name type="scientific">Singulisphaera sp. Ch08</name>
    <dbReference type="NCBI Taxonomy" id="3120278"/>
    <lineage>
        <taxon>Bacteria</taxon>
        <taxon>Pseudomonadati</taxon>
        <taxon>Planctomycetota</taxon>
        <taxon>Planctomycetia</taxon>
        <taxon>Isosphaerales</taxon>
        <taxon>Isosphaeraceae</taxon>
        <taxon>Singulisphaera</taxon>
    </lineage>
</organism>
<dbReference type="InterPro" id="IPR011006">
    <property type="entry name" value="CheY-like_superfamily"/>
</dbReference>
<keyword evidence="1" id="KW-0597">Phosphoprotein</keyword>
<dbReference type="PANTHER" id="PTHR43367:SF1">
    <property type="entry name" value="TWO-COMPONENT RESPONSE REGULATOR-LIKE APRR6-RELATED"/>
    <property type="match status" value="1"/>
</dbReference>
<protein>
    <submittedName>
        <fullName evidence="5">Response regulator</fullName>
    </submittedName>
</protein>
<dbReference type="Gene3D" id="3.40.50.2300">
    <property type="match status" value="1"/>
</dbReference>
<dbReference type="PANTHER" id="PTHR43367">
    <property type="match status" value="1"/>
</dbReference>
<evidence type="ECO:0000259" key="4">
    <source>
        <dbReference type="PROSITE" id="PS50921"/>
    </source>
</evidence>
<name>A0AAU7CFG6_9BACT</name>
<dbReference type="GO" id="GO:0000160">
    <property type="term" value="P:phosphorelay signal transduction system"/>
    <property type="evidence" value="ECO:0007669"/>
    <property type="project" value="InterPro"/>
</dbReference>
<dbReference type="Gene3D" id="1.10.10.10">
    <property type="entry name" value="Winged helix-like DNA-binding domain superfamily/Winged helix DNA-binding domain"/>
    <property type="match status" value="1"/>
</dbReference>
<evidence type="ECO:0000259" key="3">
    <source>
        <dbReference type="PROSITE" id="PS50110"/>
    </source>
</evidence>
<gene>
    <name evidence="5" type="ORF">V5E97_37425</name>
</gene>
<proteinExistence type="predicted"/>
<feature type="domain" description="Response regulatory" evidence="3">
    <location>
        <begin position="6"/>
        <end position="120"/>
    </location>
</feature>
<dbReference type="PROSITE" id="PS50921">
    <property type="entry name" value="ANTAR"/>
    <property type="match status" value="1"/>
</dbReference>
<dbReference type="PROSITE" id="PS50110">
    <property type="entry name" value="RESPONSE_REGULATORY"/>
    <property type="match status" value="1"/>
</dbReference>
<feature type="region of interest" description="Disordered" evidence="2">
    <location>
        <begin position="188"/>
        <end position="213"/>
    </location>
</feature>
<accession>A0AAU7CFG6</accession>
<dbReference type="EMBL" id="CP155447">
    <property type="protein sequence ID" value="XBH03940.1"/>
    <property type="molecule type" value="Genomic_DNA"/>
</dbReference>
<dbReference type="InterPro" id="IPR036388">
    <property type="entry name" value="WH-like_DNA-bd_sf"/>
</dbReference>
<evidence type="ECO:0000256" key="1">
    <source>
        <dbReference type="PROSITE-ProRule" id="PRU00169"/>
    </source>
</evidence>
<feature type="compositionally biased region" description="Basic and acidic residues" evidence="2">
    <location>
        <begin position="194"/>
        <end position="204"/>
    </location>
</feature>
<dbReference type="PIRSF" id="PIRSF036382">
    <property type="entry name" value="RR_antiterm"/>
    <property type="match status" value="1"/>
</dbReference>
<dbReference type="RefSeq" id="WP_406696684.1">
    <property type="nucleotide sequence ID" value="NZ_CP155447.1"/>
</dbReference>
<feature type="modified residue" description="4-aspartylphosphate" evidence="1">
    <location>
        <position position="56"/>
    </location>
</feature>
<dbReference type="SMART" id="SM00448">
    <property type="entry name" value="REC"/>
    <property type="match status" value="1"/>
</dbReference>
<dbReference type="Pfam" id="PF03861">
    <property type="entry name" value="ANTAR"/>
    <property type="match status" value="1"/>
</dbReference>
<dbReference type="Pfam" id="PF00072">
    <property type="entry name" value="Response_reg"/>
    <property type="match status" value="1"/>
</dbReference>
<dbReference type="SUPFAM" id="SSF52172">
    <property type="entry name" value="CheY-like"/>
    <property type="match status" value="1"/>
</dbReference>
<dbReference type="InterPro" id="IPR001789">
    <property type="entry name" value="Sig_transdc_resp-reg_receiver"/>
</dbReference>
<dbReference type="InterPro" id="IPR005561">
    <property type="entry name" value="ANTAR"/>
</dbReference>
<dbReference type="AlphaFoldDB" id="A0AAU7CFG6"/>
<dbReference type="GO" id="GO:0003723">
    <property type="term" value="F:RNA binding"/>
    <property type="evidence" value="ECO:0007669"/>
    <property type="project" value="InterPro"/>
</dbReference>
<sequence>MNRPYKVLIADDEKPVAAGLQGQLESLGYDVVAVVNDGHHAIEVCRRALPDVVLMDIEMPGLDGLSAARQIVRDPGTPVIILTAHGHPNLIDQAVEDGVLYYLLKPVTSPSLHAALQVAVARAREIRTLRENVNTLELTLRERKLIERAKGILMTRRSLSESEAFRLLQRQSQDRRMPMAKLAESIVQADELLESPHHPSEPARRGTGYSQDL</sequence>
<reference evidence="5" key="1">
    <citation type="submission" date="2024-05" db="EMBL/GenBank/DDBJ databases">
        <title>Planctomycetes of the genus Singulisphaera possess chitinolytic capabilities.</title>
        <authorList>
            <person name="Ivanova A."/>
        </authorList>
    </citation>
    <scope>NUCLEOTIDE SEQUENCE</scope>
    <source>
        <strain evidence="5">Ch08T</strain>
    </source>
</reference>